<name>A0ABT6AI95_9BURK</name>
<keyword evidence="4" id="KW-1185">Reference proteome</keyword>
<dbReference type="EMBL" id="JARJLM010000089">
    <property type="protein sequence ID" value="MDF3832320.1"/>
    <property type="molecule type" value="Genomic_DNA"/>
</dbReference>
<evidence type="ECO:0000313" key="3">
    <source>
        <dbReference type="EMBL" id="MDF3832320.1"/>
    </source>
</evidence>
<dbReference type="RefSeq" id="WP_017225662.1">
    <property type="nucleotide sequence ID" value="NZ_JARJLM010000089.1"/>
</dbReference>
<comment type="caution">
    <text evidence="3">The sequence shown here is derived from an EMBL/GenBank/DDBJ whole genome shotgun (WGS) entry which is preliminary data.</text>
</comment>
<dbReference type="CDD" id="cd11524">
    <property type="entry name" value="SYLF"/>
    <property type="match status" value="1"/>
</dbReference>
<feature type="signal peptide" evidence="1">
    <location>
        <begin position="1"/>
        <end position="18"/>
    </location>
</feature>
<dbReference type="Proteomes" id="UP001216674">
    <property type="component" value="Unassembled WGS sequence"/>
</dbReference>
<dbReference type="PROSITE" id="PS51257">
    <property type="entry name" value="PROKAR_LIPOPROTEIN"/>
    <property type="match status" value="1"/>
</dbReference>
<feature type="chain" id="PRO_5046941384" evidence="1">
    <location>
        <begin position="19"/>
        <end position="197"/>
    </location>
</feature>
<evidence type="ECO:0000256" key="1">
    <source>
        <dbReference type="SAM" id="SignalP"/>
    </source>
</evidence>
<accession>A0ABT6AI95</accession>
<evidence type="ECO:0000259" key="2">
    <source>
        <dbReference type="Pfam" id="PF04366"/>
    </source>
</evidence>
<reference evidence="3 4" key="1">
    <citation type="submission" date="2023-03" db="EMBL/GenBank/DDBJ databases">
        <title>Draft assemblies of triclosan tolerant bacteria isolated from returned activated sludge.</title>
        <authorList>
            <person name="Van Hamelsveld S."/>
        </authorList>
    </citation>
    <scope>NUCLEOTIDE SEQUENCE [LARGE SCALE GENOMIC DNA]</scope>
    <source>
        <strain evidence="3 4">GW210010_S58</strain>
    </source>
</reference>
<dbReference type="Pfam" id="PF04366">
    <property type="entry name" value="Ysc84"/>
    <property type="match status" value="1"/>
</dbReference>
<feature type="domain" description="Ysc84 actin-binding" evidence="2">
    <location>
        <begin position="110"/>
        <end position="193"/>
    </location>
</feature>
<proteinExistence type="predicted"/>
<protein>
    <submittedName>
        <fullName evidence="3">Lipid-binding SYLF domain-containing protein</fullName>
    </submittedName>
</protein>
<evidence type="ECO:0000313" key="4">
    <source>
        <dbReference type="Proteomes" id="UP001216674"/>
    </source>
</evidence>
<gene>
    <name evidence="3" type="ORF">P3W85_05060</name>
</gene>
<dbReference type="InterPro" id="IPR007461">
    <property type="entry name" value="Ysc84_actin-binding"/>
</dbReference>
<organism evidence="3 4">
    <name type="scientific">Cupriavidus basilensis</name>
    <dbReference type="NCBI Taxonomy" id="68895"/>
    <lineage>
        <taxon>Bacteria</taxon>
        <taxon>Pseudomonadati</taxon>
        <taxon>Pseudomonadota</taxon>
        <taxon>Betaproteobacteria</taxon>
        <taxon>Burkholderiales</taxon>
        <taxon>Burkholderiaceae</taxon>
        <taxon>Cupriavidus</taxon>
    </lineage>
</organism>
<sequence length="197" mass="20602">MIKYVRSMLFIPILLVAAACSTSDNTMSGSASSTSAASSSENSKLDKDARAALQQLLSTNPKATEINDKAVAILVFPDILKAGLIVGAQGGNGVLLSRDGKTLGYYNATALSYGLQAGAQSFGESLFFMSDSALAYLYKSDGWSVGVGPSVVVMDAGTAKSMTTTTLKSDIYAFIFDQKGLMAGLGLQGQKITRLNR</sequence>
<keyword evidence="1" id="KW-0732">Signal</keyword>